<dbReference type="SUPFAM" id="SSF53850">
    <property type="entry name" value="Periplasmic binding protein-like II"/>
    <property type="match status" value="1"/>
</dbReference>
<keyword evidence="3" id="KW-1003">Cell membrane</keyword>
<keyword evidence="4 9" id="KW-0812">Transmembrane</keyword>
<dbReference type="InParanoid" id="A0A5N4AAB2"/>
<comment type="caution">
    <text evidence="11">The sequence shown here is derived from an EMBL/GenBank/DDBJ whole genome shotgun (WGS) entry which is preliminary data.</text>
</comment>
<proteinExistence type="inferred from homology"/>
<protein>
    <recommendedName>
        <fullName evidence="10">Ionotropic glutamate receptor C-terminal domain-containing protein</fullName>
    </recommendedName>
</protein>
<evidence type="ECO:0000256" key="9">
    <source>
        <dbReference type="SAM" id="Phobius"/>
    </source>
</evidence>
<keyword evidence="5 9" id="KW-1133">Transmembrane helix</keyword>
<keyword evidence="12" id="KW-1185">Reference proteome</keyword>
<dbReference type="Pfam" id="PF00060">
    <property type="entry name" value="Lig_chan"/>
    <property type="match status" value="1"/>
</dbReference>
<accession>A0A5N4AAB2</accession>
<evidence type="ECO:0000313" key="12">
    <source>
        <dbReference type="Proteomes" id="UP000327044"/>
    </source>
</evidence>
<comment type="subcellular location">
    <subcellularLocation>
        <location evidence="1">Cell membrane</location>
        <topology evidence="1">Multi-pass membrane protein</topology>
    </subcellularLocation>
</comment>
<name>A0A5N4AAB2_PHOPY</name>
<sequence length="346" mass="38883">MIGELHRGEAVIGGSVSFLRSDRVPIVDYVGMTIPTKSMFVFRQPKLSYTANVYALPFNWTVWLSLLLLVLGIVITLSVALKWSCTKQKLKTAVWFDVTLLAFGAVCQQGSSFTPSNASGRIVTISMFVSLMFLYTAYSANIVALLQSSSNNIRSLNDLLNSRLSVGVDDTVFNRFYFPNAIEPVSKALYRQKVAPPGQTPRYFPIRDGVEKIRKGHFAFHMETGVGYQFVLQTFKEYEKCGLTEISFLHVPDPCLVIQKNTPYKKLIQIGLRKIHESGLQMRAVSLMYTKKPICTNKASNFVSVGIIDCYLAHAILLIGVIISLSIFSFEVILWRQRKMINNDAH</sequence>
<evidence type="ECO:0000313" key="11">
    <source>
        <dbReference type="EMBL" id="KAB0794260.1"/>
    </source>
</evidence>
<feature type="transmembrane region" description="Helical" evidence="9">
    <location>
        <begin position="311"/>
        <end position="334"/>
    </location>
</feature>
<evidence type="ECO:0000256" key="6">
    <source>
        <dbReference type="ARBA" id="ARBA00023136"/>
    </source>
</evidence>
<dbReference type="Proteomes" id="UP000327044">
    <property type="component" value="Unassembled WGS sequence"/>
</dbReference>
<evidence type="ECO:0000256" key="3">
    <source>
        <dbReference type="ARBA" id="ARBA00022475"/>
    </source>
</evidence>
<evidence type="ECO:0000259" key="10">
    <source>
        <dbReference type="Pfam" id="PF00060"/>
    </source>
</evidence>
<dbReference type="EMBL" id="VVIM01000009">
    <property type="protein sequence ID" value="KAB0794260.1"/>
    <property type="molecule type" value="Genomic_DNA"/>
</dbReference>
<dbReference type="Gene3D" id="1.10.287.70">
    <property type="match status" value="1"/>
</dbReference>
<dbReference type="GO" id="GO:0050906">
    <property type="term" value="P:detection of stimulus involved in sensory perception"/>
    <property type="evidence" value="ECO:0007669"/>
    <property type="project" value="UniProtKB-ARBA"/>
</dbReference>
<dbReference type="PANTHER" id="PTHR42643:SF33">
    <property type="entry name" value="GLUTAMATE RECEPTOR 2-LIKE PROTEIN"/>
    <property type="match status" value="1"/>
</dbReference>
<reference evidence="11 12" key="1">
    <citation type="journal article" date="2018" name="Elife">
        <title>Firefly genomes illuminate parallel origins of bioluminescence in beetles.</title>
        <authorList>
            <person name="Fallon T.R."/>
            <person name="Lower S.E."/>
            <person name="Chang C.H."/>
            <person name="Bessho-Uehara M."/>
            <person name="Martin G.J."/>
            <person name="Bewick A.J."/>
            <person name="Behringer M."/>
            <person name="Debat H.J."/>
            <person name="Wong I."/>
            <person name="Day J.C."/>
            <person name="Suvorov A."/>
            <person name="Silva C.J."/>
            <person name="Stanger-Hall K.F."/>
            <person name="Hall D.W."/>
            <person name="Schmitz R.J."/>
            <person name="Nelson D.R."/>
            <person name="Lewis S.M."/>
            <person name="Shigenobu S."/>
            <person name="Bybee S.M."/>
            <person name="Larracuente A.M."/>
            <person name="Oba Y."/>
            <person name="Weng J.K."/>
        </authorList>
    </citation>
    <scope>NUCLEOTIDE SEQUENCE [LARGE SCALE GENOMIC DNA]</scope>
    <source>
        <strain evidence="11">1611_PpyrPB1</strain>
        <tissue evidence="11">Whole body</tissue>
    </source>
</reference>
<feature type="transmembrane region" description="Helical" evidence="9">
    <location>
        <begin position="122"/>
        <end position="146"/>
    </location>
</feature>
<dbReference type="AlphaFoldDB" id="A0A5N4AAB2"/>
<evidence type="ECO:0000256" key="5">
    <source>
        <dbReference type="ARBA" id="ARBA00022989"/>
    </source>
</evidence>
<evidence type="ECO:0000256" key="2">
    <source>
        <dbReference type="ARBA" id="ARBA00008685"/>
    </source>
</evidence>
<keyword evidence="6 9" id="KW-0472">Membrane</keyword>
<evidence type="ECO:0000256" key="1">
    <source>
        <dbReference type="ARBA" id="ARBA00004651"/>
    </source>
</evidence>
<dbReference type="GO" id="GO:0005886">
    <property type="term" value="C:plasma membrane"/>
    <property type="evidence" value="ECO:0007669"/>
    <property type="project" value="UniProtKB-SubCell"/>
</dbReference>
<feature type="domain" description="Ionotropic glutamate receptor C-terminal" evidence="10">
    <location>
        <begin position="60"/>
        <end position="319"/>
    </location>
</feature>
<comment type="similarity">
    <text evidence="2">Belongs to the glutamate-gated ion channel (TC 1.A.10.1) family.</text>
</comment>
<dbReference type="InterPro" id="IPR052192">
    <property type="entry name" value="Insect_Ionotropic_Sensory_Rcpt"/>
</dbReference>
<organism evidence="11 12">
    <name type="scientific">Photinus pyralis</name>
    <name type="common">Common eastern firefly</name>
    <name type="synonym">Lampyris pyralis</name>
    <dbReference type="NCBI Taxonomy" id="7054"/>
    <lineage>
        <taxon>Eukaryota</taxon>
        <taxon>Metazoa</taxon>
        <taxon>Ecdysozoa</taxon>
        <taxon>Arthropoda</taxon>
        <taxon>Hexapoda</taxon>
        <taxon>Insecta</taxon>
        <taxon>Pterygota</taxon>
        <taxon>Neoptera</taxon>
        <taxon>Endopterygota</taxon>
        <taxon>Coleoptera</taxon>
        <taxon>Polyphaga</taxon>
        <taxon>Elateriformia</taxon>
        <taxon>Elateroidea</taxon>
        <taxon>Lampyridae</taxon>
        <taxon>Lampyrinae</taxon>
        <taxon>Photinus</taxon>
    </lineage>
</organism>
<keyword evidence="8" id="KW-0325">Glycoprotein</keyword>
<gene>
    <name evidence="11" type="ORF">PPYR_13880</name>
</gene>
<feature type="transmembrane region" description="Helical" evidence="9">
    <location>
        <begin position="60"/>
        <end position="81"/>
    </location>
</feature>
<evidence type="ECO:0000256" key="4">
    <source>
        <dbReference type="ARBA" id="ARBA00022692"/>
    </source>
</evidence>
<dbReference type="PANTHER" id="PTHR42643">
    <property type="entry name" value="IONOTROPIC RECEPTOR 20A-RELATED"/>
    <property type="match status" value="1"/>
</dbReference>
<evidence type="ECO:0000256" key="8">
    <source>
        <dbReference type="ARBA" id="ARBA00023180"/>
    </source>
</evidence>
<dbReference type="InterPro" id="IPR001320">
    <property type="entry name" value="Iontro_rcpt_C"/>
</dbReference>
<keyword evidence="7" id="KW-0675">Receptor</keyword>
<dbReference type="GO" id="GO:0015276">
    <property type="term" value="F:ligand-gated monoatomic ion channel activity"/>
    <property type="evidence" value="ECO:0007669"/>
    <property type="project" value="InterPro"/>
</dbReference>
<evidence type="ECO:0000256" key="7">
    <source>
        <dbReference type="ARBA" id="ARBA00023170"/>
    </source>
</evidence>